<dbReference type="Proteomes" id="UP000228859">
    <property type="component" value="Unassembled WGS sequence"/>
</dbReference>
<dbReference type="RefSeq" id="WP_303662854.1">
    <property type="nucleotide sequence ID" value="NZ_DLUI01000046.1"/>
</dbReference>
<proteinExistence type="predicted"/>
<name>A0A2D3WF18_9BACT</name>
<sequence>MKWKIEFFNETVEADTLSFPAKILAKMLHIFEMIEEHGPNLGKPYTDAFGEGLFEVRAKGAEGIGRSFFCYASGKKIIILHSFVKKTQKTPQKEIEIALKRKKEIEHDK</sequence>
<dbReference type="AlphaFoldDB" id="A0A2D3WF18"/>
<comment type="caution">
    <text evidence="1">The sequence shown here is derived from an EMBL/GenBank/DDBJ whole genome shotgun (WGS) entry which is preliminary data.</text>
</comment>
<protein>
    <recommendedName>
        <fullName evidence="3">Type II toxin-antitoxin system RelE/ParE family toxin</fullName>
    </recommendedName>
</protein>
<evidence type="ECO:0000313" key="2">
    <source>
        <dbReference type="Proteomes" id="UP000228859"/>
    </source>
</evidence>
<reference evidence="1 2" key="1">
    <citation type="journal article" date="2017" name="Front. Microbiol.">
        <title>Comparative Genomic Analysis of the Class Epsilonproteobacteria and Proposed Reclassification to Epsilonbacteraeota (phyl. nov.).</title>
        <authorList>
            <person name="Waite D.W."/>
            <person name="Vanwonterghem I."/>
            <person name="Rinke C."/>
            <person name="Parks D.H."/>
            <person name="Zhang Y."/>
            <person name="Takai K."/>
            <person name="Sievert S.M."/>
            <person name="Simon J."/>
            <person name="Campbell B.J."/>
            <person name="Hanson T.E."/>
            <person name="Woyke T."/>
            <person name="Klotz M.G."/>
            <person name="Hugenholtz P."/>
        </authorList>
    </citation>
    <scope>NUCLEOTIDE SEQUENCE [LARGE SCALE GENOMIC DNA]</scope>
    <source>
        <strain evidence="1">UBA12443</strain>
    </source>
</reference>
<gene>
    <name evidence="1" type="ORF">CFH83_02915</name>
</gene>
<dbReference type="Pfam" id="PF05973">
    <property type="entry name" value="Gp49"/>
    <property type="match status" value="1"/>
</dbReference>
<organism evidence="1 2">
    <name type="scientific">Sulfuricurvum kujiense</name>
    <dbReference type="NCBI Taxonomy" id="148813"/>
    <lineage>
        <taxon>Bacteria</taxon>
        <taxon>Pseudomonadati</taxon>
        <taxon>Campylobacterota</taxon>
        <taxon>Epsilonproteobacteria</taxon>
        <taxon>Campylobacterales</taxon>
        <taxon>Sulfurimonadaceae</taxon>
        <taxon>Sulfuricurvum</taxon>
    </lineage>
</organism>
<dbReference type="InterPro" id="IPR009241">
    <property type="entry name" value="HigB-like"/>
</dbReference>
<evidence type="ECO:0000313" key="1">
    <source>
        <dbReference type="EMBL" id="DAB39018.1"/>
    </source>
</evidence>
<accession>A0A2D3WF18</accession>
<dbReference type="EMBL" id="DLUI01000046">
    <property type="protein sequence ID" value="DAB39018.1"/>
    <property type="molecule type" value="Genomic_DNA"/>
</dbReference>
<evidence type="ECO:0008006" key="3">
    <source>
        <dbReference type="Google" id="ProtNLM"/>
    </source>
</evidence>